<protein>
    <recommendedName>
        <fullName evidence="3">VCBS repeat-containing protein</fullName>
    </recommendedName>
</protein>
<dbReference type="EMBL" id="JABMCH010000058">
    <property type="protein sequence ID" value="NUU46495.1"/>
    <property type="molecule type" value="Genomic_DNA"/>
</dbReference>
<organism evidence="1 2">
    <name type="scientific">Sphingomonas zeae</name>
    <dbReference type="NCBI Taxonomy" id="1646122"/>
    <lineage>
        <taxon>Bacteria</taxon>
        <taxon>Pseudomonadati</taxon>
        <taxon>Pseudomonadota</taxon>
        <taxon>Alphaproteobacteria</taxon>
        <taxon>Sphingomonadales</taxon>
        <taxon>Sphingomonadaceae</taxon>
        <taxon>Sphingomonas</taxon>
    </lineage>
</organism>
<name>A0A7Y6B325_9SPHN</name>
<sequence>MLSVTLAAAIAAQTPLPAGLAAFIRDEKLIRYRHALADLNGDGRPEALVYAMASHEGNGRGDLCGSGGCDLYVLSLTPTGYHLVSHISITRPPIRVLPSVSHGWHDLAVLVSGGGITNRYQARLRFDGKGYPTNPTVSPALPAKGAARGRIVIAAPPR</sequence>
<proteinExistence type="predicted"/>
<accession>A0A7Y6B325</accession>
<dbReference type="Proteomes" id="UP000536441">
    <property type="component" value="Unassembled WGS sequence"/>
</dbReference>
<evidence type="ECO:0008006" key="3">
    <source>
        <dbReference type="Google" id="ProtNLM"/>
    </source>
</evidence>
<keyword evidence="2" id="KW-1185">Reference proteome</keyword>
<dbReference type="AlphaFoldDB" id="A0A7Y6B325"/>
<evidence type="ECO:0000313" key="2">
    <source>
        <dbReference type="Proteomes" id="UP000536441"/>
    </source>
</evidence>
<gene>
    <name evidence="1" type="ORF">HP438_05845</name>
</gene>
<evidence type="ECO:0000313" key="1">
    <source>
        <dbReference type="EMBL" id="NUU46495.1"/>
    </source>
</evidence>
<comment type="caution">
    <text evidence="1">The sequence shown here is derived from an EMBL/GenBank/DDBJ whole genome shotgun (WGS) entry which is preliminary data.</text>
</comment>
<dbReference type="RefSeq" id="WP_175311144.1">
    <property type="nucleotide sequence ID" value="NZ_CBCRYR010000038.1"/>
</dbReference>
<reference evidence="1 2" key="1">
    <citation type="submission" date="2020-05" db="EMBL/GenBank/DDBJ databases">
        <title>Genome Sequencing of Type Strains.</title>
        <authorList>
            <person name="Lemaire J.F."/>
            <person name="Inderbitzin P."/>
            <person name="Gregorio O.A."/>
            <person name="Collins S.B."/>
            <person name="Wespe N."/>
            <person name="Knight-Connoni V."/>
        </authorList>
    </citation>
    <scope>NUCLEOTIDE SEQUENCE [LARGE SCALE GENOMIC DNA]</scope>
    <source>
        <strain evidence="1 2">DSM 100049</strain>
    </source>
</reference>